<keyword evidence="2" id="KW-1133">Transmembrane helix</keyword>
<evidence type="ECO:0000313" key="4">
    <source>
        <dbReference type="Proteomes" id="UP001302978"/>
    </source>
</evidence>
<evidence type="ECO:0000256" key="1">
    <source>
        <dbReference type="SAM" id="MobiDB-lite"/>
    </source>
</evidence>
<dbReference type="Pfam" id="PF11391">
    <property type="entry name" value="DUF2798"/>
    <property type="match status" value="1"/>
</dbReference>
<feature type="region of interest" description="Disordered" evidence="1">
    <location>
        <begin position="78"/>
        <end position="97"/>
    </location>
</feature>
<protein>
    <recommendedName>
        <fullName evidence="5">DUF2798 domain-containing protein</fullName>
    </recommendedName>
</protein>
<proteinExistence type="predicted"/>
<dbReference type="GeneID" id="85195493"/>
<sequence>MIKRETATKLCMVFFMSCGMSLLQMIINTKQIPTLFDWLGSWAISFVLAFILTSFVTPMVLTKILPAIYKDNTQRNMQTQGASSMTHTSAPVAETVD</sequence>
<dbReference type="AlphaFoldDB" id="A0AA96ZSP7"/>
<accession>A0AA96ZSP7</accession>
<name>A0AA96ZSP7_9EURY</name>
<reference evidence="3 4" key="1">
    <citation type="submission" date="2023-07" db="EMBL/GenBank/DDBJ databases">
        <title>Closed genoem sequence of Methanomicrococcus sp. Hf6.</title>
        <authorList>
            <person name="Poehlein A."/>
            <person name="Protasov E."/>
            <person name="Platt K."/>
            <person name="Reeh H."/>
            <person name="Daniel R."/>
            <person name="Brune A."/>
        </authorList>
    </citation>
    <scope>NUCLEOTIDE SEQUENCE [LARGE SCALE GENOMIC DNA]</scope>
    <source>
        <strain evidence="3 4">Hf6</strain>
    </source>
</reference>
<keyword evidence="2" id="KW-0472">Membrane</keyword>
<organism evidence="3 4">
    <name type="scientific">Methanimicrococcus hongohii</name>
    <dbReference type="NCBI Taxonomy" id="3028295"/>
    <lineage>
        <taxon>Archaea</taxon>
        <taxon>Methanobacteriati</taxon>
        <taxon>Methanobacteriota</taxon>
        <taxon>Stenosarchaea group</taxon>
        <taxon>Methanomicrobia</taxon>
        <taxon>Methanosarcinales</taxon>
        <taxon>Methanosarcinaceae</taxon>
        <taxon>Methanimicrococcus</taxon>
    </lineage>
</organism>
<dbReference type="KEGG" id="mehf:MmiHf6_09540"/>
<feature type="compositionally biased region" description="Polar residues" evidence="1">
    <location>
        <begin position="78"/>
        <end position="89"/>
    </location>
</feature>
<evidence type="ECO:0000313" key="3">
    <source>
        <dbReference type="EMBL" id="WNY23645.1"/>
    </source>
</evidence>
<dbReference type="EMBL" id="CP131059">
    <property type="protein sequence ID" value="WNY23645.1"/>
    <property type="molecule type" value="Genomic_DNA"/>
</dbReference>
<feature type="transmembrane region" description="Helical" evidence="2">
    <location>
        <begin position="39"/>
        <end position="61"/>
    </location>
</feature>
<gene>
    <name evidence="3" type="ORF">MmiHf6_09540</name>
</gene>
<evidence type="ECO:0008006" key="5">
    <source>
        <dbReference type="Google" id="ProtNLM"/>
    </source>
</evidence>
<dbReference type="InterPro" id="IPR021529">
    <property type="entry name" value="DUF2798"/>
</dbReference>
<feature type="transmembrane region" description="Helical" evidence="2">
    <location>
        <begin position="7"/>
        <end position="27"/>
    </location>
</feature>
<dbReference type="Proteomes" id="UP001302978">
    <property type="component" value="Chromosome"/>
</dbReference>
<dbReference type="RefSeq" id="WP_316556782.1">
    <property type="nucleotide sequence ID" value="NZ_CP131059.1"/>
</dbReference>
<keyword evidence="2" id="KW-0812">Transmembrane</keyword>
<keyword evidence="4" id="KW-1185">Reference proteome</keyword>
<evidence type="ECO:0000256" key="2">
    <source>
        <dbReference type="SAM" id="Phobius"/>
    </source>
</evidence>